<organism evidence="1 2">
    <name type="scientific">Rhodohalobacter sulfatireducens</name>
    <dbReference type="NCBI Taxonomy" id="2911366"/>
    <lineage>
        <taxon>Bacteria</taxon>
        <taxon>Pseudomonadati</taxon>
        <taxon>Balneolota</taxon>
        <taxon>Balneolia</taxon>
        <taxon>Balneolales</taxon>
        <taxon>Balneolaceae</taxon>
        <taxon>Rhodohalobacter</taxon>
    </lineage>
</organism>
<evidence type="ECO:0000313" key="2">
    <source>
        <dbReference type="Proteomes" id="UP001165366"/>
    </source>
</evidence>
<sequence length="262" mass="29304">MGFIIKYNRFFSVSFEEEGSDEPIDGFRVFPTYDCRQKLQNFNLVFKPRPFGFEVFYSESPLISINERVRFTFGFELPDAGIFKKYGLVKGDETDTSVYQPGLFFDNLQSDGTITTASPASIVASGSGIDQRVTAADTYRVHSRTFKVYDSTAETVPASYLLSHLYESTVQQTVTVNSGSGSDTIITTINSVDLEENYIGESGPYLLEADTDPTPPHRNVYLNDELGQKSAQGVIDIYWETAQNSIANPETGQKYQITFKPK</sequence>
<protein>
    <submittedName>
        <fullName evidence="1">Uncharacterized protein</fullName>
    </submittedName>
</protein>
<keyword evidence="2" id="KW-1185">Reference proteome</keyword>
<dbReference type="EMBL" id="JAKLWS010000023">
    <property type="protein sequence ID" value="MCG2589949.1"/>
    <property type="molecule type" value="Genomic_DNA"/>
</dbReference>
<dbReference type="RefSeq" id="WP_237855307.1">
    <property type="nucleotide sequence ID" value="NZ_JAKLWS010000023.1"/>
</dbReference>
<accession>A0ABS9KGF8</accession>
<gene>
    <name evidence="1" type="ORF">L6773_15335</name>
</gene>
<comment type="caution">
    <text evidence="1">The sequence shown here is derived from an EMBL/GenBank/DDBJ whole genome shotgun (WGS) entry which is preliminary data.</text>
</comment>
<evidence type="ECO:0000313" key="1">
    <source>
        <dbReference type="EMBL" id="MCG2589949.1"/>
    </source>
</evidence>
<dbReference type="Proteomes" id="UP001165366">
    <property type="component" value="Unassembled WGS sequence"/>
</dbReference>
<reference evidence="1" key="2">
    <citation type="submission" date="2024-05" db="EMBL/GenBank/DDBJ databases">
        <title>Rhodohalobacter halophilus gen. nov., sp. nov., a moderately halophilic member of the family Balneolaceae.</title>
        <authorList>
            <person name="Xia J."/>
        </authorList>
    </citation>
    <scope>NUCLEOTIDE SEQUENCE</scope>
    <source>
        <strain evidence="1">WB101</strain>
    </source>
</reference>
<name>A0ABS9KGF8_9BACT</name>
<reference evidence="1" key="1">
    <citation type="submission" date="2022-01" db="EMBL/GenBank/DDBJ databases">
        <authorList>
            <person name="Wang Y."/>
        </authorList>
    </citation>
    <scope>NUCLEOTIDE SEQUENCE</scope>
    <source>
        <strain evidence="1">WB101</strain>
    </source>
</reference>
<proteinExistence type="predicted"/>